<dbReference type="InterPro" id="IPR005797">
    <property type="entry name" value="Cyt_b/b6_N"/>
</dbReference>
<keyword evidence="7" id="KW-0812">Transmembrane</keyword>
<evidence type="ECO:0000256" key="1">
    <source>
        <dbReference type="ARBA" id="ARBA00001971"/>
    </source>
</evidence>
<sequence length="575" mass="63743">MLFRKRQARAEARARRAAVTGFVALDRRLPVSEAVRTLLRKAFPDHWSFLLGELALYSFLVLVVTGSYLTLFFRPGTAQVVYHGSYVPLQGLPMSEAYASTLDISFAVRGGLLIRQMHHWAALMFVAALTVHMFRVFFTGAFRRPREANWMVGVTLFLLALLEGFAGYSLPDDLLSGTGLRTAHTIVLSIPVVGTYLSDFMWGGVYPGQLLIPRLYILHVLFVPGILIALIGAHLALVVYLKHTQWASRGRTNTNVVGQPMFPQFTAKSMGLSAMVFGVVAFISGLAQINPIWTYGPYRTDQVATDAQPDWYVGFLEGALRLMPPWENSVAGHTFMWNVLIPAVILPGLVFTVLYLYPYVEKWATGDLREHHLCDRPRDNPTRTGLGVAAIVFYAVLLLAGGNDVIAYSFHVSVNALTWIFRVTVVVGPIVSYAVTKRLCLALQAHDRRLLEEGTPTGKVVQSVYGEIGTGHAPVPAEQRYRVLVRDIPVPLERPGTEASRGDRLRAALNRWYYGVRVDMPVSDEERGQIARRTLDPASRAEATARQETTASSQEAASSRKTASPTDTVTRPDEE</sequence>
<proteinExistence type="predicted"/>
<dbReference type="InterPro" id="IPR016174">
    <property type="entry name" value="Di-haem_cyt_TM"/>
</dbReference>
<comment type="caution">
    <text evidence="9">The sequence shown here is derived from an EMBL/GenBank/DDBJ whole genome shotgun (WGS) entry which is preliminary data.</text>
</comment>
<keyword evidence="7" id="KW-0472">Membrane</keyword>
<feature type="transmembrane region" description="Helical" evidence="7">
    <location>
        <begin position="270"/>
        <end position="289"/>
    </location>
</feature>
<dbReference type="InterPro" id="IPR027387">
    <property type="entry name" value="Cytb/b6-like_sf"/>
</dbReference>
<evidence type="ECO:0000256" key="7">
    <source>
        <dbReference type="SAM" id="Phobius"/>
    </source>
</evidence>
<dbReference type="Gene3D" id="1.20.810.10">
    <property type="entry name" value="Cytochrome Bc1 Complex, Chain C"/>
    <property type="match status" value="1"/>
</dbReference>
<dbReference type="PANTHER" id="PTHR19271:SF16">
    <property type="entry name" value="CYTOCHROME B"/>
    <property type="match status" value="1"/>
</dbReference>
<evidence type="ECO:0000256" key="3">
    <source>
        <dbReference type="ARBA" id="ARBA00016116"/>
    </source>
</evidence>
<evidence type="ECO:0000256" key="5">
    <source>
        <dbReference type="ARBA" id="ARBA00029568"/>
    </source>
</evidence>
<dbReference type="RefSeq" id="WP_344274816.1">
    <property type="nucleotide sequence ID" value="NZ_BAAAKV010000020.1"/>
</dbReference>
<dbReference type="Pfam" id="PF13631">
    <property type="entry name" value="Cytochrom_B_N_2"/>
    <property type="match status" value="1"/>
</dbReference>
<feature type="compositionally biased region" description="Basic and acidic residues" evidence="6">
    <location>
        <begin position="524"/>
        <end position="535"/>
    </location>
</feature>
<evidence type="ECO:0000256" key="6">
    <source>
        <dbReference type="SAM" id="MobiDB-lite"/>
    </source>
</evidence>
<reference evidence="9 10" key="1">
    <citation type="journal article" date="2019" name="Int. J. Syst. Evol. Microbiol.">
        <title>The Global Catalogue of Microorganisms (GCM) 10K type strain sequencing project: providing services to taxonomists for standard genome sequencing and annotation.</title>
        <authorList>
            <consortium name="The Broad Institute Genomics Platform"/>
            <consortium name="The Broad Institute Genome Sequencing Center for Infectious Disease"/>
            <person name="Wu L."/>
            <person name="Ma J."/>
        </authorList>
    </citation>
    <scope>NUCLEOTIDE SEQUENCE [LARGE SCALE GENOMIC DNA]</scope>
    <source>
        <strain evidence="9 10">JCM 12696</strain>
    </source>
</reference>
<comment type="catalytic activity">
    <reaction evidence="4">
        <text>a quinol + 2 Fe(III)-[cytochrome c](out) = a quinone + 2 Fe(II)-[cytochrome c](out) + 2 H(+)(out)</text>
        <dbReference type="Rhea" id="RHEA:11484"/>
        <dbReference type="Rhea" id="RHEA-COMP:10350"/>
        <dbReference type="Rhea" id="RHEA-COMP:14399"/>
        <dbReference type="ChEBI" id="CHEBI:15378"/>
        <dbReference type="ChEBI" id="CHEBI:24646"/>
        <dbReference type="ChEBI" id="CHEBI:29033"/>
        <dbReference type="ChEBI" id="CHEBI:29034"/>
        <dbReference type="ChEBI" id="CHEBI:132124"/>
        <dbReference type="EC" id="7.1.1.8"/>
    </reaction>
</comment>
<accession>A0ABN1UUD9</accession>
<keyword evidence="10" id="KW-1185">Reference proteome</keyword>
<comment type="cofactor">
    <cofactor evidence="1">
        <name>heme</name>
        <dbReference type="ChEBI" id="CHEBI:30413"/>
    </cofactor>
</comment>
<evidence type="ECO:0000256" key="4">
    <source>
        <dbReference type="ARBA" id="ARBA00029351"/>
    </source>
</evidence>
<keyword evidence="7" id="KW-1133">Transmembrane helix</keyword>
<feature type="transmembrane region" description="Helical" evidence="7">
    <location>
        <begin position="150"/>
        <end position="170"/>
    </location>
</feature>
<dbReference type="Proteomes" id="UP001501371">
    <property type="component" value="Unassembled WGS sequence"/>
</dbReference>
<dbReference type="EC" id="7.1.1.8" evidence="2"/>
<feature type="transmembrane region" description="Helical" evidence="7">
    <location>
        <begin position="416"/>
        <end position="435"/>
    </location>
</feature>
<name>A0ABN1UUD9_9ACTN</name>
<evidence type="ECO:0000256" key="2">
    <source>
        <dbReference type="ARBA" id="ARBA00012951"/>
    </source>
</evidence>
<feature type="transmembrane region" description="Helical" evidence="7">
    <location>
        <begin position="54"/>
        <end position="73"/>
    </location>
</feature>
<dbReference type="EMBL" id="BAAAKV010000020">
    <property type="protein sequence ID" value="GAA1167687.1"/>
    <property type="molecule type" value="Genomic_DNA"/>
</dbReference>
<feature type="transmembrane region" description="Helical" evidence="7">
    <location>
        <begin position="335"/>
        <end position="357"/>
    </location>
</feature>
<dbReference type="SUPFAM" id="SSF81342">
    <property type="entry name" value="Transmembrane di-heme cytochromes"/>
    <property type="match status" value="1"/>
</dbReference>
<feature type="compositionally biased region" description="Polar residues" evidence="6">
    <location>
        <begin position="560"/>
        <end position="569"/>
    </location>
</feature>
<dbReference type="PROSITE" id="PS51002">
    <property type="entry name" value="CYTB_NTER"/>
    <property type="match status" value="1"/>
</dbReference>
<feature type="transmembrane region" description="Helical" evidence="7">
    <location>
        <begin position="119"/>
        <end position="138"/>
    </location>
</feature>
<gene>
    <name evidence="9" type="ORF">GCM10009654_26040</name>
</gene>
<evidence type="ECO:0000313" key="10">
    <source>
        <dbReference type="Proteomes" id="UP001501371"/>
    </source>
</evidence>
<feature type="compositionally biased region" description="Low complexity" evidence="6">
    <location>
        <begin position="538"/>
        <end position="559"/>
    </location>
</feature>
<organism evidence="9 10">
    <name type="scientific">Streptomyces hebeiensis</name>
    <dbReference type="NCBI Taxonomy" id="229486"/>
    <lineage>
        <taxon>Bacteria</taxon>
        <taxon>Bacillati</taxon>
        <taxon>Actinomycetota</taxon>
        <taxon>Actinomycetes</taxon>
        <taxon>Kitasatosporales</taxon>
        <taxon>Streptomycetaceae</taxon>
        <taxon>Streptomyces</taxon>
    </lineage>
</organism>
<feature type="transmembrane region" description="Helical" evidence="7">
    <location>
        <begin position="386"/>
        <end position="410"/>
    </location>
</feature>
<feature type="transmembrane region" description="Helical" evidence="7">
    <location>
        <begin position="216"/>
        <end position="241"/>
    </location>
</feature>
<feature type="domain" description="Cytochrome b/b6 N-terminal region profile" evidence="8">
    <location>
        <begin position="21"/>
        <end position="247"/>
    </location>
</feature>
<evidence type="ECO:0000313" key="9">
    <source>
        <dbReference type="EMBL" id="GAA1167687.1"/>
    </source>
</evidence>
<dbReference type="PANTHER" id="PTHR19271">
    <property type="entry name" value="CYTOCHROME B"/>
    <property type="match status" value="1"/>
</dbReference>
<evidence type="ECO:0000259" key="8">
    <source>
        <dbReference type="PROSITE" id="PS51002"/>
    </source>
</evidence>
<protein>
    <recommendedName>
        <fullName evidence="3">Cytochrome bc1 complex cytochrome b subunit</fullName>
        <ecNumber evidence="2">7.1.1.8</ecNumber>
    </recommendedName>
    <alternativeName>
        <fullName evidence="5">Cytochrome bc1 reductase complex subunit QcrB</fullName>
    </alternativeName>
</protein>
<feature type="region of interest" description="Disordered" evidence="6">
    <location>
        <begin position="524"/>
        <end position="575"/>
    </location>
</feature>